<dbReference type="SUPFAM" id="SSF143990">
    <property type="entry name" value="YbiA-like"/>
    <property type="match status" value="1"/>
</dbReference>
<dbReference type="EMBL" id="CAJFDH010000006">
    <property type="protein sequence ID" value="CAD5230279.1"/>
    <property type="molecule type" value="Genomic_DNA"/>
</dbReference>
<evidence type="ECO:0000259" key="2">
    <source>
        <dbReference type="Pfam" id="PF08719"/>
    </source>
</evidence>
<dbReference type="EMBL" id="CAJFCW020000006">
    <property type="protein sequence ID" value="CAG9127668.1"/>
    <property type="molecule type" value="Genomic_DNA"/>
</dbReference>
<dbReference type="OrthoDB" id="206452at2759"/>
<gene>
    <name evidence="3" type="ORF">BOKJ2_LOCUS14056</name>
</gene>
<feature type="region of interest" description="Disordered" evidence="1">
    <location>
        <begin position="31"/>
        <end position="53"/>
    </location>
</feature>
<dbReference type="Proteomes" id="UP000614601">
    <property type="component" value="Unassembled WGS sequence"/>
</dbReference>
<dbReference type="Proteomes" id="UP000783686">
    <property type="component" value="Unassembled WGS sequence"/>
</dbReference>
<keyword evidence="4" id="KW-1185">Reference proteome</keyword>
<dbReference type="InterPro" id="IPR037238">
    <property type="entry name" value="YbiA-like_sf"/>
</dbReference>
<organism evidence="3 4">
    <name type="scientific">Bursaphelenchus okinawaensis</name>
    <dbReference type="NCBI Taxonomy" id="465554"/>
    <lineage>
        <taxon>Eukaryota</taxon>
        <taxon>Metazoa</taxon>
        <taxon>Ecdysozoa</taxon>
        <taxon>Nematoda</taxon>
        <taxon>Chromadorea</taxon>
        <taxon>Rhabditida</taxon>
        <taxon>Tylenchina</taxon>
        <taxon>Tylenchomorpha</taxon>
        <taxon>Aphelenchoidea</taxon>
        <taxon>Aphelenchoididae</taxon>
        <taxon>Bursaphelenchus</taxon>
    </lineage>
</organism>
<proteinExistence type="predicted"/>
<dbReference type="Gene3D" id="1.10.357.40">
    <property type="entry name" value="YbiA-like"/>
    <property type="match status" value="1"/>
</dbReference>
<evidence type="ECO:0000313" key="4">
    <source>
        <dbReference type="Proteomes" id="UP000614601"/>
    </source>
</evidence>
<dbReference type="CDD" id="cd15457">
    <property type="entry name" value="NADAR"/>
    <property type="match status" value="1"/>
</dbReference>
<dbReference type="Pfam" id="PF08719">
    <property type="entry name" value="NADAR"/>
    <property type="match status" value="1"/>
</dbReference>
<dbReference type="InterPro" id="IPR012816">
    <property type="entry name" value="NADAR"/>
</dbReference>
<accession>A0A811LSB9</accession>
<reference evidence="3" key="1">
    <citation type="submission" date="2020-09" db="EMBL/GenBank/DDBJ databases">
        <authorList>
            <person name="Kikuchi T."/>
        </authorList>
    </citation>
    <scope>NUCLEOTIDE SEQUENCE</scope>
    <source>
        <strain evidence="3">SH1</strain>
    </source>
</reference>
<dbReference type="AlphaFoldDB" id="A0A811LSB9"/>
<evidence type="ECO:0000256" key="1">
    <source>
        <dbReference type="SAM" id="MobiDB-lite"/>
    </source>
</evidence>
<comment type="caution">
    <text evidence="3">The sequence shown here is derived from an EMBL/GenBank/DDBJ whole genome shotgun (WGS) entry which is preliminary data.</text>
</comment>
<protein>
    <recommendedName>
        <fullName evidence="2">NADAR domain-containing protein</fullName>
    </recommendedName>
</protein>
<name>A0A811LSB9_9BILA</name>
<feature type="domain" description="NADAR" evidence="2">
    <location>
        <begin position="86"/>
        <end position="254"/>
    </location>
</feature>
<evidence type="ECO:0000313" key="3">
    <source>
        <dbReference type="EMBL" id="CAD5230279.1"/>
    </source>
</evidence>
<sequence>MADDFTLDEDIATFAMGDTLNSSSDLASAMEKQTLEDAQPNSSKNAKPKKKKKIAVRPIPIDLQVATIPINQDNIVTFVGKSDYLSSFFSCKINIGGILYPSVEQYYQATKLYSLCGPIAAGRLRACRFPQEAKVKAKHILQQFRVPYKTVDSWKNTQGVQVLLYANTLKFLQNFGLMEQLMETKEKLLVQLYEKDDVYACGTNSEGLMEWVKENEGKEFKYPVELKAATLDMCPLVGKGRNLSGMVLMRVRNIFKTYTTEQLKDRRCQEAILAKVIN</sequence>